<dbReference type="PANTHER" id="PTHR43297:SF14">
    <property type="entry name" value="ATPASE AAA-TYPE CORE DOMAIN-CONTAINING PROTEIN"/>
    <property type="match status" value="1"/>
</dbReference>
<dbReference type="AlphaFoldDB" id="A0A7W3TED8"/>
<proteinExistence type="inferred from homology"/>
<dbReference type="GO" id="GO:0005524">
    <property type="term" value="F:ATP binding"/>
    <property type="evidence" value="ECO:0007669"/>
    <property type="project" value="UniProtKB-KW"/>
</dbReference>
<evidence type="ECO:0000313" key="12">
    <source>
        <dbReference type="Proteomes" id="UP000538929"/>
    </source>
</evidence>
<dbReference type="InterPro" id="IPR003439">
    <property type="entry name" value="ABC_transporter-like_ATP-bd"/>
</dbReference>
<evidence type="ECO:0000256" key="7">
    <source>
        <dbReference type="ARBA" id="ARBA00022840"/>
    </source>
</evidence>
<evidence type="ECO:0000259" key="10">
    <source>
        <dbReference type="PROSITE" id="PS50893"/>
    </source>
</evidence>
<dbReference type="GO" id="GO:0016887">
    <property type="term" value="F:ATP hydrolysis activity"/>
    <property type="evidence" value="ECO:0007669"/>
    <property type="project" value="InterPro"/>
</dbReference>
<protein>
    <submittedName>
        <fullName evidence="11">ATP-binding cassette domain-containing protein</fullName>
    </submittedName>
</protein>
<comment type="similarity">
    <text evidence="2">Belongs to the ABC transporter superfamily.</text>
</comment>
<keyword evidence="8" id="KW-1278">Translocase</keyword>
<evidence type="ECO:0000256" key="4">
    <source>
        <dbReference type="ARBA" id="ARBA00022475"/>
    </source>
</evidence>
<reference evidence="12" key="1">
    <citation type="submission" date="2019-10" db="EMBL/GenBank/DDBJ databases">
        <title>Streptomyces sp. nov., a novel actinobacterium isolated from alkaline environment.</title>
        <authorList>
            <person name="Golinska P."/>
        </authorList>
    </citation>
    <scope>NUCLEOTIDE SEQUENCE [LARGE SCALE GENOMIC DNA]</scope>
    <source>
        <strain evidence="12">DSM 42118</strain>
    </source>
</reference>
<keyword evidence="12" id="KW-1185">Reference proteome</keyword>
<dbReference type="Pfam" id="PF00005">
    <property type="entry name" value="ABC_tran"/>
    <property type="match status" value="2"/>
</dbReference>
<organism evidence="11 12">
    <name type="scientific">Streptomyces alkaliphilus</name>
    <dbReference type="NCBI Taxonomy" id="1472722"/>
    <lineage>
        <taxon>Bacteria</taxon>
        <taxon>Bacillati</taxon>
        <taxon>Actinomycetota</taxon>
        <taxon>Actinomycetes</taxon>
        <taxon>Kitasatosporales</taxon>
        <taxon>Streptomycetaceae</taxon>
        <taxon>Streptomyces</taxon>
    </lineage>
</organism>
<comment type="caution">
    <text evidence="11">The sequence shown here is derived from an EMBL/GenBank/DDBJ whole genome shotgun (WGS) entry which is preliminary data.</text>
</comment>
<dbReference type="SMART" id="SM00382">
    <property type="entry name" value="AAA"/>
    <property type="match status" value="1"/>
</dbReference>
<keyword evidence="5" id="KW-0997">Cell inner membrane</keyword>
<evidence type="ECO:0000256" key="9">
    <source>
        <dbReference type="ARBA" id="ARBA00023136"/>
    </source>
</evidence>
<dbReference type="Proteomes" id="UP000538929">
    <property type="component" value="Unassembled WGS sequence"/>
</dbReference>
<evidence type="ECO:0000256" key="8">
    <source>
        <dbReference type="ARBA" id="ARBA00022967"/>
    </source>
</evidence>
<keyword evidence="3" id="KW-0813">Transport</keyword>
<gene>
    <name evidence="11" type="ORF">FNQ90_14620</name>
</gene>
<dbReference type="RefSeq" id="WP_182606802.1">
    <property type="nucleotide sequence ID" value="NZ_VKHT01000449.1"/>
</dbReference>
<evidence type="ECO:0000313" key="11">
    <source>
        <dbReference type="EMBL" id="MBB0245301.1"/>
    </source>
</evidence>
<feature type="domain" description="ABC transporter" evidence="10">
    <location>
        <begin position="6"/>
        <end position="216"/>
    </location>
</feature>
<comment type="subcellular location">
    <subcellularLocation>
        <location evidence="1">Cell membrane</location>
        <topology evidence="1">Peripheral membrane protein</topology>
    </subcellularLocation>
</comment>
<evidence type="ECO:0000256" key="3">
    <source>
        <dbReference type="ARBA" id="ARBA00022448"/>
    </source>
</evidence>
<keyword evidence="6" id="KW-0547">Nucleotide-binding</keyword>
<evidence type="ECO:0000256" key="1">
    <source>
        <dbReference type="ARBA" id="ARBA00004202"/>
    </source>
</evidence>
<dbReference type="InterPro" id="IPR050388">
    <property type="entry name" value="ABC_Ni/Peptide_Import"/>
</dbReference>
<sequence>MTRTVARVEDLRVAVGDRVLVDGVSLTVHAGRCTALVGPSGSGKSTTALALLGEYPAGARVEGTVVVEGRAAYIPQNPAAALNPARRSGALLNDIARLTGGTRAERVARVREALRAARLPDPDRVARRFPHQLSGGQQQRSGGQQQRVVLAQALLAGAPVLIADEPTTGQDPLTTRRVVEELRAVLDRDIGVLLLSHDADVVGELADHVVILRGGGG</sequence>
<keyword evidence="4" id="KW-1003">Cell membrane</keyword>
<accession>A0A7W3TED8</accession>
<evidence type="ECO:0000256" key="2">
    <source>
        <dbReference type="ARBA" id="ARBA00005417"/>
    </source>
</evidence>
<dbReference type="InterPro" id="IPR027417">
    <property type="entry name" value="P-loop_NTPase"/>
</dbReference>
<dbReference type="PROSITE" id="PS50893">
    <property type="entry name" value="ABC_TRANSPORTER_2"/>
    <property type="match status" value="1"/>
</dbReference>
<dbReference type="Gene3D" id="3.40.50.300">
    <property type="entry name" value="P-loop containing nucleotide triphosphate hydrolases"/>
    <property type="match status" value="2"/>
</dbReference>
<name>A0A7W3TED8_9ACTN</name>
<keyword evidence="9" id="KW-0472">Membrane</keyword>
<dbReference type="EMBL" id="VKHT01000449">
    <property type="protein sequence ID" value="MBB0245301.1"/>
    <property type="molecule type" value="Genomic_DNA"/>
</dbReference>
<evidence type="ECO:0000256" key="6">
    <source>
        <dbReference type="ARBA" id="ARBA00022741"/>
    </source>
</evidence>
<feature type="non-terminal residue" evidence="11">
    <location>
        <position position="217"/>
    </location>
</feature>
<dbReference type="PANTHER" id="PTHR43297">
    <property type="entry name" value="OLIGOPEPTIDE TRANSPORT ATP-BINDING PROTEIN APPD"/>
    <property type="match status" value="1"/>
</dbReference>
<dbReference type="SUPFAM" id="SSF52540">
    <property type="entry name" value="P-loop containing nucleoside triphosphate hydrolases"/>
    <property type="match status" value="1"/>
</dbReference>
<evidence type="ECO:0000256" key="5">
    <source>
        <dbReference type="ARBA" id="ARBA00022519"/>
    </source>
</evidence>
<dbReference type="InterPro" id="IPR003593">
    <property type="entry name" value="AAA+_ATPase"/>
</dbReference>
<dbReference type="GO" id="GO:0005886">
    <property type="term" value="C:plasma membrane"/>
    <property type="evidence" value="ECO:0007669"/>
    <property type="project" value="UniProtKB-SubCell"/>
</dbReference>
<keyword evidence="7 11" id="KW-0067">ATP-binding</keyword>